<organism evidence="4 5">
    <name type="scientific">Xenopus laevis</name>
    <name type="common">African clawed frog</name>
    <dbReference type="NCBI Taxonomy" id="8355"/>
    <lineage>
        <taxon>Eukaryota</taxon>
        <taxon>Metazoa</taxon>
        <taxon>Chordata</taxon>
        <taxon>Craniata</taxon>
        <taxon>Vertebrata</taxon>
        <taxon>Euteleostomi</taxon>
        <taxon>Amphibia</taxon>
        <taxon>Batrachia</taxon>
        <taxon>Anura</taxon>
        <taxon>Pipoidea</taxon>
        <taxon>Pipidae</taxon>
        <taxon>Xenopodinae</taxon>
        <taxon>Xenopus</taxon>
        <taxon>Xenopus</taxon>
    </lineage>
</organism>
<proteinExistence type="inferred from homology"/>
<dbReference type="InterPro" id="IPR000073">
    <property type="entry name" value="AB_hydrolase_1"/>
</dbReference>
<reference evidence="5" key="1">
    <citation type="journal article" date="2016" name="Nature">
        <title>Genome evolution in the allotetraploid frog Xenopus laevis.</title>
        <authorList>
            <person name="Session A.M."/>
            <person name="Uno Y."/>
            <person name="Kwon T."/>
            <person name="Chapman J.A."/>
            <person name="Toyoda A."/>
            <person name="Takahashi S."/>
            <person name="Fukui A."/>
            <person name="Hikosaka A."/>
            <person name="Suzuki A."/>
            <person name="Kondo M."/>
            <person name="van Heeringen S.J."/>
            <person name="Quigley I."/>
            <person name="Heinz S."/>
            <person name="Ogino H."/>
            <person name="Ochi H."/>
            <person name="Hellsten U."/>
            <person name="Lyons J.B."/>
            <person name="Simakov O."/>
            <person name="Putnam N."/>
            <person name="Stites J."/>
            <person name="Kuroki Y."/>
            <person name="Tanaka T."/>
            <person name="Michiue T."/>
            <person name="Watanabe M."/>
            <person name="Bogdanovic O."/>
            <person name="Lister R."/>
            <person name="Georgiou G."/>
            <person name="Paranjpe S.S."/>
            <person name="van Kruijsbergen I."/>
            <person name="Shu S."/>
            <person name="Carlson J."/>
            <person name="Kinoshita T."/>
            <person name="Ohta Y."/>
            <person name="Mawaribuchi S."/>
            <person name="Jenkins J."/>
            <person name="Grimwood J."/>
            <person name="Schmutz J."/>
            <person name="Mitros T."/>
            <person name="Mozaffari S.V."/>
            <person name="Suzuki Y."/>
            <person name="Haramoto Y."/>
            <person name="Yamamoto T.S."/>
            <person name="Takagi C."/>
            <person name="Heald R."/>
            <person name="Miller K."/>
            <person name="Haudenschild C."/>
            <person name="Kitzman J."/>
            <person name="Nakayama T."/>
            <person name="Izutsu Y."/>
            <person name="Robert J."/>
            <person name="Fortriede J."/>
            <person name="Burns K."/>
            <person name="Lotay V."/>
            <person name="Karimi K."/>
            <person name="Yasuoka Y."/>
            <person name="Dichmann D.S."/>
            <person name="Flajnik M.F."/>
            <person name="Houston D.W."/>
            <person name="Shendure J."/>
            <person name="DuPasquier L."/>
            <person name="Vize P.D."/>
            <person name="Zorn A.M."/>
            <person name="Ito M."/>
            <person name="Marcotte E.M."/>
            <person name="Wallingford J.B."/>
            <person name="Ito Y."/>
            <person name="Asashima M."/>
            <person name="Ueno N."/>
            <person name="Matsuda Y."/>
            <person name="Veenstra G.J."/>
            <person name="Fujiyama A."/>
            <person name="Harland R.M."/>
            <person name="Taira M."/>
            <person name="Rokhsar D.S."/>
        </authorList>
    </citation>
    <scope>NUCLEOTIDE SEQUENCE [LARGE SCALE GENOMIC DNA]</scope>
    <source>
        <strain evidence="5">J</strain>
    </source>
</reference>
<dbReference type="Pfam" id="PF00561">
    <property type="entry name" value="Abhydrolase_1"/>
    <property type="match status" value="1"/>
</dbReference>
<dbReference type="SUPFAM" id="SSF53474">
    <property type="entry name" value="alpha/beta-Hydrolases"/>
    <property type="match status" value="1"/>
</dbReference>
<dbReference type="InterPro" id="IPR050266">
    <property type="entry name" value="AB_hydrolase_sf"/>
</dbReference>
<dbReference type="GO" id="GO:0016020">
    <property type="term" value="C:membrane"/>
    <property type="evidence" value="ECO:0007669"/>
    <property type="project" value="TreeGrafter"/>
</dbReference>
<evidence type="ECO:0000256" key="1">
    <source>
        <dbReference type="ARBA" id="ARBA00008645"/>
    </source>
</evidence>
<dbReference type="PANTHER" id="PTHR43798:SF14">
    <property type="entry name" value="SERINE HYDROLASE-LIKE PROTEIN DDB_G0286239"/>
    <property type="match status" value="1"/>
</dbReference>
<keyword evidence="2" id="KW-0378">Hydrolase</keyword>
<protein>
    <recommendedName>
        <fullName evidence="3">AB hydrolase-1 domain-containing protein</fullName>
    </recommendedName>
</protein>
<dbReference type="GO" id="GO:0016787">
    <property type="term" value="F:hydrolase activity"/>
    <property type="evidence" value="ECO:0007669"/>
    <property type="project" value="UniProtKB-KW"/>
</dbReference>
<feature type="domain" description="AB hydrolase-1" evidence="3">
    <location>
        <begin position="29"/>
        <end position="136"/>
    </location>
</feature>
<dbReference type="EMBL" id="CM004473">
    <property type="protein sequence ID" value="OCT83006.1"/>
    <property type="molecule type" value="Genomic_DNA"/>
</dbReference>
<accession>A0A974D2J3</accession>
<dbReference type="AlphaFoldDB" id="A0A974D2J3"/>
<name>A0A974D2J3_XENLA</name>
<dbReference type="OMA" id="HGWMDVS"/>
<dbReference type="PRINTS" id="PR00111">
    <property type="entry name" value="ABHYDROLASE"/>
</dbReference>
<dbReference type="InterPro" id="IPR029058">
    <property type="entry name" value="AB_hydrolase_fold"/>
</dbReference>
<dbReference type="Proteomes" id="UP000694892">
    <property type="component" value="Chromosome 4S"/>
</dbReference>
<dbReference type="InterPro" id="IPR000639">
    <property type="entry name" value="Epox_hydrolase-like"/>
</dbReference>
<comment type="similarity">
    <text evidence="1">Belongs to the AB hydrolase superfamily.</text>
</comment>
<dbReference type="PANTHER" id="PTHR43798">
    <property type="entry name" value="MONOACYLGLYCEROL LIPASE"/>
    <property type="match status" value="1"/>
</dbReference>
<evidence type="ECO:0000256" key="2">
    <source>
        <dbReference type="ARBA" id="ARBA00022801"/>
    </source>
</evidence>
<evidence type="ECO:0000259" key="3">
    <source>
        <dbReference type="Pfam" id="PF00561"/>
    </source>
</evidence>
<evidence type="ECO:0000313" key="5">
    <source>
        <dbReference type="Proteomes" id="UP000694892"/>
    </source>
</evidence>
<evidence type="ECO:0000313" key="4">
    <source>
        <dbReference type="EMBL" id="OCT83006.1"/>
    </source>
</evidence>
<sequence length="304" mass="33814">MSALLKELRFSVPWGQLAAKAWGPSEGRPVLCLHGWLDNANTFDRLIPLLPNDHHFVALDFSGHGLSSHLPEGVRYQHIDYVTDIHRVVTQLGWRQFSIMGHSMGGVVGGLFASVFPELVKKLILLDSYGFFPVNADMIQTHLKKTINYYSRLEGVSAGKIYSPQGALQRLLEANASLTLESGKLLLQRGTKPVEGGVVFSRDIRVTVNNSLPLSTEQCLLMLCKIQAEVNIIMANEGLTADMMRGVYTDVGQALLKGFKESLKERCQVTVVDGNHFVHLNEPEKVANIIFDFLHARSYLQCNL</sequence>
<dbReference type="PRINTS" id="PR00412">
    <property type="entry name" value="EPOXHYDRLASE"/>
</dbReference>
<dbReference type="Gene3D" id="3.40.50.1820">
    <property type="entry name" value="alpha/beta hydrolase"/>
    <property type="match status" value="1"/>
</dbReference>
<gene>
    <name evidence="4" type="ORF">XELAEV_18025542mg</name>
</gene>